<organism evidence="1 2">
    <name type="scientific">Persea americana</name>
    <name type="common">Avocado</name>
    <dbReference type="NCBI Taxonomy" id="3435"/>
    <lineage>
        <taxon>Eukaryota</taxon>
        <taxon>Viridiplantae</taxon>
        <taxon>Streptophyta</taxon>
        <taxon>Embryophyta</taxon>
        <taxon>Tracheophyta</taxon>
        <taxon>Spermatophyta</taxon>
        <taxon>Magnoliopsida</taxon>
        <taxon>Magnoliidae</taxon>
        <taxon>Laurales</taxon>
        <taxon>Lauraceae</taxon>
        <taxon>Persea</taxon>
    </lineage>
</organism>
<gene>
    <name evidence="1" type="ORF">MRB53_002626</name>
</gene>
<name>A0ACC2MVZ2_PERAE</name>
<proteinExistence type="predicted"/>
<comment type="caution">
    <text evidence="1">The sequence shown here is derived from an EMBL/GenBank/DDBJ whole genome shotgun (WGS) entry which is preliminary data.</text>
</comment>
<dbReference type="EMBL" id="CM056809">
    <property type="protein sequence ID" value="KAJ8649603.1"/>
    <property type="molecule type" value="Genomic_DNA"/>
</dbReference>
<keyword evidence="2" id="KW-1185">Reference proteome</keyword>
<protein>
    <submittedName>
        <fullName evidence="1">Uncharacterized protein</fullName>
    </submittedName>
</protein>
<sequence length="97" mass="11334">MKEPVKGKERRSTDNMDGFREAAMIIGNKIDEAIEKFSRVIGVDLDITNKMDKINEELRKLPKFSRAERHKVLIAIGHDHEIVALFLLWKMMRKKTL</sequence>
<evidence type="ECO:0000313" key="1">
    <source>
        <dbReference type="EMBL" id="KAJ8649603.1"/>
    </source>
</evidence>
<dbReference type="Proteomes" id="UP001234297">
    <property type="component" value="Chromosome 1"/>
</dbReference>
<reference evidence="1 2" key="1">
    <citation type="journal article" date="2022" name="Hortic Res">
        <title>A haplotype resolved chromosomal level avocado genome allows analysis of novel avocado genes.</title>
        <authorList>
            <person name="Nath O."/>
            <person name="Fletcher S.J."/>
            <person name="Hayward A."/>
            <person name="Shaw L.M."/>
            <person name="Masouleh A.K."/>
            <person name="Furtado A."/>
            <person name="Henry R.J."/>
            <person name="Mitter N."/>
        </authorList>
    </citation>
    <scope>NUCLEOTIDE SEQUENCE [LARGE SCALE GENOMIC DNA]</scope>
    <source>
        <strain evidence="2">cv. Hass</strain>
    </source>
</reference>
<accession>A0ACC2MVZ2</accession>
<evidence type="ECO:0000313" key="2">
    <source>
        <dbReference type="Proteomes" id="UP001234297"/>
    </source>
</evidence>